<accession>A0A918IVX8</accession>
<proteinExistence type="inferred from homology"/>
<evidence type="ECO:0000256" key="1">
    <source>
        <dbReference type="ARBA" id="ARBA00001947"/>
    </source>
</evidence>
<evidence type="ECO:0000256" key="2">
    <source>
        <dbReference type="ARBA" id="ARBA00007261"/>
    </source>
</evidence>
<dbReference type="AlphaFoldDB" id="A0A918IVX8"/>
<reference evidence="6" key="2">
    <citation type="submission" date="2020-09" db="EMBL/GenBank/DDBJ databases">
        <authorList>
            <person name="Sun Q."/>
            <person name="Kim S."/>
        </authorList>
    </citation>
    <scope>NUCLEOTIDE SEQUENCE</scope>
    <source>
        <strain evidence="6">KCTC 12113</strain>
    </source>
</reference>
<evidence type="ECO:0000259" key="5">
    <source>
        <dbReference type="Pfam" id="PF05193"/>
    </source>
</evidence>
<comment type="cofactor">
    <cofactor evidence="1">
        <name>Zn(2+)</name>
        <dbReference type="ChEBI" id="CHEBI:29105"/>
    </cofactor>
</comment>
<dbReference type="InterPro" id="IPR011249">
    <property type="entry name" value="Metalloenz_LuxS/M16"/>
</dbReference>
<feature type="domain" description="Peptidase M16 N-terminal" evidence="4">
    <location>
        <begin position="45"/>
        <end position="189"/>
    </location>
</feature>
<protein>
    <submittedName>
        <fullName evidence="6">Peptidase M16</fullName>
    </submittedName>
</protein>
<feature type="domain" description="Peptidase M16 C-terminal" evidence="5">
    <location>
        <begin position="199"/>
        <end position="374"/>
    </location>
</feature>
<dbReference type="InterPro" id="IPR007863">
    <property type="entry name" value="Peptidase_M16_C"/>
</dbReference>
<dbReference type="PROSITE" id="PS00143">
    <property type="entry name" value="INSULINASE"/>
    <property type="match status" value="1"/>
</dbReference>
<dbReference type="Gene3D" id="3.30.830.10">
    <property type="entry name" value="Metalloenzyme, LuxS/M16 peptidase-like"/>
    <property type="match status" value="4"/>
</dbReference>
<organism evidence="6 7">
    <name type="scientific">Arenibacter certesii</name>
    <dbReference type="NCBI Taxonomy" id="228955"/>
    <lineage>
        <taxon>Bacteria</taxon>
        <taxon>Pseudomonadati</taxon>
        <taxon>Bacteroidota</taxon>
        <taxon>Flavobacteriia</taxon>
        <taxon>Flavobacteriales</taxon>
        <taxon>Flavobacteriaceae</taxon>
        <taxon>Arenibacter</taxon>
    </lineage>
</organism>
<evidence type="ECO:0000259" key="4">
    <source>
        <dbReference type="Pfam" id="PF00675"/>
    </source>
</evidence>
<feature type="domain" description="Peptidase M16 N-terminal" evidence="4">
    <location>
        <begin position="532"/>
        <end position="638"/>
    </location>
</feature>
<comment type="caution">
    <text evidence="6">The sequence shown here is derived from an EMBL/GenBank/DDBJ whole genome shotgun (WGS) entry which is preliminary data.</text>
</comment>
<dbReference type="RefSeq" id="WP_026813105.1">
    <property type="nucleotide sequence ID" value="NZ_BMWP01000011.1"/>
</dbReference>
<feature type="domain" description="Peptidase M16 C-terminal" evidence="5">
    <location>
        <begin position="653"/>
        <end position="833"/>
    </location>
</feature>
<dbReference type="InterPro" id="IPR001431">
    <property type="entry name" value="Pept_M16_Zn_BS"/>
</dbReference>
<dbReference type="EMBL" id="BMWP01000011">
    <property type="protein sequence ID" value="GGW34519.1"/>
    <property type="molecule type" value="Genomic_DNA"/>
</dbReference>
<dbReference type="Pfam" id="PF00675">
    <property type="entry name" value="Peptidase_M16"/>
    <property type="match status" value="2"/>
</dbReference>
<name>A0A918IVX8_9FLAO</name>
<dbReference type="InterPro" id="IPR050361">
    <property type="entry name" value="MPP/UQCRC_Complex"/>
</dbReference>
<dbReference type="GO" id="GO:0046872">
    <property type="term" value="F:metal ion binding"/>
    <property type="evidence" value="ECO:0007669"/>
    <property type="project" value="InterPro"/>
</dbReference>
<dbReference type="GO" id="GO:0004222">
    <property type="term" value="F:metalloendopeptidase activity"/>
    <property type="evidence" value="ECO:0007669"/>
    <property type="project" value="InterPro"/>
</dbReference>
<dbReference type="PANTHER" id="PTHR11851:SF49">
    <property type="entry name" value="MITOCHONDRIAL-PROCESSING PEPTIDASE SUBUNIT ALPHA"/>
    <property type="match status" value="1"/>
</dbReference>
<sequence length="905" mass="102037">MKNRILNLFLIGLLICAYSSYGQIKKVTSVEGITEFKMDNGLKVLLFPDNSAQTITVNITYLVGSRHEGYGEKGMAHLLEHMVFKGTPNHPDIPKELSARGARPNGTTWYDRTNYFETFNATEDNLDWALDLEADRMVNSYIAKKDLESEFSVVRNEFESGENNPVGVLMEKVISAAFLWHNYGNSTIGNRSDIERVPIENLKAFYKNYYRPDNAVLMVTGKFDEDKTLALIEKKFGKIQKPSTPLRDSYTEEPAQDGEKIVSLSRIGDLQVVSAMYHTPAGSHEDYAAMAIVENILTDEPAGRLYKNLIETQKASSLWSFSPFTKEPGFLYINVDVPSTKSMEQVESELKDTMDAIKANPITQEELDRAKSNLLKQIDQIFRNSSFLGTYMSEFIGAGDWRLAFIHRDRIEAMTLDEVNQVATTYLIPTNRTIGRFIPTKQPERVSIEHTKDLDALVANYKGKEDMGMGEAFDVAYDAISERLETGQLSNGIDYGIIKKKNRGKTVLLNFSMRNGNEESLFNKGIIPSYTARMLDKGTQTKTRQQIADELSKLQSSVGFRASNGNIYAYVNSTEENLMASLELMADMLKNPSFNPAELEKLKTEHLAMLESNKTEPQFLASKRLSQINNRYSKGHPLYAMTIAEEEAAIKTLSIDDLNAFHKSFYGLGKAILVSIGDMQPSQVTSFMEKEFADFKSDHPYARLKDPYSESQPISEDILTPDKQNAMTLGNLNIKISQDNEDYAALSIGSTILGGGFLNSRIAERLRQKDGVSYGAGAGFQVDFDSEDQNSSMYLYAIYAPTNYEKVQLGFKEELDRFIKDGITEDELKNAVNGWIQEENVSRAKDGELAGLINNNIFYNRSMDFQKSLEEKVKNLTVEEVNKAIRTYIKPYKKWTVVNAGDYKK</sequence>
<evidence type="ECO:0000313" key="7">
    <source>
        <dbReference type="Proteomes" id="UP000634668"/>
    </source>
</evidence>
<dbReference type="InterPro" id="IPR011765">
    <property type="entry name" value="Pept_M16_N"/>
</dbReference>
<comment type="similarity">
    <text evidence="2 3">Belongs to the peptidase M16 family.</text>
</comment>
<gene>
    <name evidence="6" type="ORF">GCM10007383_19420</name>
</gene>
<keyword evidence="7" id="KW-1185">Reference proteome</keyword>
<reference evidence="6" key="1">
    <citation type="journal article" date="2014" name="Int. J. Syst. Evol. Microbiol.">
        <title>Complete genome sequence of Corynebacterium casei LMG S-19264T (=DSM 44701T), isolated from a smear-ripened cheese.</title>
        <authorList>
            <consortium name="US DOE Joint Genome Institute (JGI-PGF)"/>
            <person name="Walter F."/>
            <person name="Albersmeier A."/>
            <person name="Kalinowski J."/>
            <person name="Ruckert C."/>
        </authorList>
    </citation>
    <scope>NUCLEOTIDE SEQUENCE</scope>
    <source>
        <strain evidence="6">KCTC 12113</strain>
    </source>
</reference>
<dbReference type="SUPFAM" id="SSF63411">
    <property type="entry name" value="LuxS/MPP-like metallohydrolase"/>
    <property type="match status" value="4"/>
</dbReference>
<evidence type="ECO:0000313" key="6">
    <source>
        <dbReference type="EMBL" id="GGW34519.1"/>
    </source>
</evidence>
<dbReference type="Proteomes" id="UP000634668">
    <property type="component" value="Unassembled WGS sequence"/>
</dbReference>
<dbReference type="PANTHER" id="PTHR11851">
    <property type="entry name" value="METALLOPROTEASE"/>
    <property type="match status" value="1"/>
</dbReference>
<dbReference type="Pfam" id="PF05193">
    <property type="entry name" value="Peptidase_M16_C"/>
    <property type="match status" value="2"/>
</dbReference>
<dbReference type="GO" id="GO:0006508">
    <property type="term" value="P:proteolysis"/>
    <property type="evidence" value="ECO:0007669"/>
    <property type="project" value="InterPro"/>
</dbReference>
<evidence type="ECO:0000256" key="3">
    <source>
        <dbReference type="RuleBase" id="RU004447"/>
    </source>
</evidence>